<dbReference type="AlphaFoldDB" id="A0A2R5G5C2"/>
<dbReference type="Proteomes" id="UP000241890">
    <property type="component" value="Unassembled WGS sequence"/>
</dbReference>
<reference evidence="4 5" key="1">
    <citation type="submission" date="2017-12" db="EMBL/GenBank/DDBJ databases">
        <title>Sequencing, de novo assembly and annotation of complete genome of a new Thraustochytrid species, strain FCC1311.</title>
        <authorList>
            <person name="Sedici K."/>
            <person name="Godart F."/>
            <person name="Aiese Cigliano R."/>
            <person name="Sanseverino W."/>
            <person name="Barakat M."/>
            <person name="Ortet P."/>
            <person name="Marechal E."/>
            <person name="Cagnac O."/>
            <person name="Amato A."/>
        </authorList>
    </citation>
    <scope>NUCLEOTIDE SEQUENCE [LARGE SCALE GENOMIC DNA]</scope>
</reference>
<dbReference type="Pfam" id="PF12796">
    <property type="entry name" value="Ank_2"/>
    <property type="match status" value="3"/>
</dbReference>
<dbReference type="PANTHER" id="PTHR24166">
    <property type="entry name" value="ROLLING PEBBLES, ISOFORM B"/>
    <property type="match status" value="1"/>
</dbReference>
<dbReference type="PANTHER" id="PTHR24166:SF48">
    <property type="entry name" value="PROTEIN VAPYRIN"/>
    <property type="match status" value="1"/>
</dbReference>
<dbReference type="Gene3D" id="1.25.40.20">
    <property type="entry name" value="Ankyrin repeat-containing domain"/>
    <property type="match status" value="4"/>
</dbReference>
<sequence>MLEIIAADDLEAFMLKMQTSPFDLNAQSPAMNMMTILMLSIRDGSRNASIASYLTEFGADVNLSDSWGNTALYYACLKRRPILVEALLKRGADVNYENEYSGETALACASTIQAYRCAQILLENGARPRNDATAFLFMCMEENKLELTQLLVERGADLDVWGDDDITPLMLASASGMLDLIILFLESGANVDLQSETGTTALMYACQNLKSRHLKTVSAATGSDSNGHDAAVIECLLDHGASLKLRDSEGKSALEIACGIHGDPTIVQVLLDRGPVINPSKHPKGLNALMLACAAGQLEIVQLLLQYGANMDVQVGGDDDETKAVEGYTALMLACRLGEDEIAGLLLESGANVDLQGRDGNTALMFSCLFGQINLTRFQLQFGTALLNAQNQHGSTALMLACSLADGDDEPWEAMDEDNDFRQWRQRNTRGRNGVNVTRSVHQENTLQCVKLLWTLGSDAMLRDEKGDNAIDIARNNGRDDILAYFDFLHKTSVARFLLRKMRLSRELVTRFYDEDIRTLAKCFLLSEGDLLQLGITSYAEWQTELDKVLNELQAPQSALERRSLNRASNPRRLYEGYDSPPSRAEFDAFVVHYWGVNSTDHDSVSEVNTKLVQAGKLTWFDEERLIDNASYQLVNGAARSQKAVVFVTRRFMKEVNKRRADYCKQAFTVACHTFGPKRIIPVVLDADMLDSASWKGALQGWLLQENVIDFSTSSARERNFNCLIESLES</sequence>
<feature type="repeat" description="ANK" evidence="3">
    <location>
        <begin position="284"/>
        <end position="316"/>
    </location>
</feature>
<protein>
    <submittedName>
        <fullName evidence="4">Ankyrin repeat and KH domain-containing protein 1</fullName>
    </submittedName>
</protein>
<dbReference type="PROSITE" id="PS50297">
    <property type="entry name" value="ANK_REP_REGION"/>
    <property type="match status" value="4"/>
</dbReference>
<dbReference type="InterPro" id="IPR050889">
    <property type="entry name" value="Dendritic_Spine_Reg/Scaffold"/>
</dbReference>
<name>A0A2R5G5C2_9STRA</name>
<feature type="repeat" description="ANK" evidence="3">
    <location>
        <begin position="67"/>
        <end position="99"/>
    </location>
</feature>
<evidence type="ECO:0000313" key="4">
    <source>
        <dbReference type="EMBL" id="GBG26226.1"/>
    </source>
</evidence>
<dbReference type="PROSITE" id="PS50088">
    <property type="entry name" value="ANK_REPEAT"/>
    <property type="match status" value="5"/>
</dbReference>
<dbReference type="EMBL" id="BEYU01000019">
    <property type="protein sequence ID" value="GBG26226.1"/>
    <property type="molecule type" value="Genomic_DNA"/>
</dbReference>
<feature type="repeat" description="ANK" evidence="3">
    <location>
        <begin position="164"/>
        <end position="196"/>
    </location>
</feature>
<evidence type="ECO:0000256" key="1">
    <source>
        <dbReference type="ARBA" id="ARBA00022737"/>
    </source>
</evidence>
<dbReference type="Gene3D" id="3.40.50.10140">
    <property type="entry name" value="Toll/interleukin-1 receptor homology (TIR) domain"/>
    <property type="match status" value="1"/>
</dbReference>
<evidence type="ECO:0000313" key="5">
    <source>
        <dbReference type="Proteomes" id="UP000241890"/>
    </source>
</evidence>
<evidence type="ECO:0000256" key="3">
    <source>
        <dbReference type="PROSITE-ProRule" id="PRU00023"/>
    </source>
</evidence>
<dbReference type="SMART" id="SM00248">
    <property type="entry name" value="ANK"/>
    <property type="match status" value="10"/>
</dbReference>
<keyword evidence="1" id="KW-0677">Repeat</keyword>
<dbReference type="InterPro" id="IPR036770">
    <property type="entry name" value="Ankyrin_rpt-contain_sf"/>
</dbReference>
<proteinExistence type="predicted"/>
<evidence type="ECO:0000256" key="2">
    <source>
        <dbReference type="ARBA" id="ARBA00023043"/>
    </source>
</evidence>
<dbReference type="InParanoid" id="A0A2R5G5C2"/>
<dbReference type="OrthoDB" id="194358at2759"/>
<organism evidence="4 5">
    <name type="scientific">Hondaea fermentalgiana</name>
    <dbReference type="NCBI Taxonomy" id="2315210"/>
    <lineage>
        <taxon>Eukaryota</taxon>
        <taxon>Sar</taxon>
        <taxon>Stramenopiles</taxon>
        <taxon>Bigyra</taxon>
        <taxon>Labyrinthulomycetes</taxon>
        <taxon>Thraustochytrida</taxon>
        <taxon>Thraustochytriidae</taxon>
        <taxon>Hondaea</taxon>
    </lineage>
</organism>
<keyword evidence="5" id="KW-1185">Reference proteome</keyword>
<dbReference type="SUPFAM" id="SSF48403">
    <property type="entry name" value="Ankyrin repeat"/>
    <property type="match status" value="1"/>
</dbReference>
<accession>A0A2R5G5C2</accession>
<comment type="caution">
    <text evidence="4">The sequence shown here is derived from an EMBL/GenBank/DDBJ whole genome shotgun (WGS) entry which is preliminary data.</text>
</comment>
<keyword evidence="2 3" id="KW-0040">ANK repeat</keyword>
<feature type="repeat" description="ANK" evidence="3">
    <location>
        <begin position="32"/>
        <end position="66"/>
    </location>
</feature>
<dbReference type="InterPro" id="IPR002110">
    <property type="entry name" value="Ankyrin_rpt"/>
</dbReference>
<gene>
    <name evidence="4" type="ORF">FCC1311_024472</name>
</gene>
<feature type="repeat" description="ANK" evidence="3">
    <location>
        <begin position="326"/>
        <end position="358"/>
    </location>
</feature>
<dbReference type="InterPro" id="IPR035897">
    <property type="entry name" value="Toll_tir_struct_dom_sf"/>
</dbReference>